<evidence type="ECO:0000313" key="2">
    <source>
        <dbReference type="EMBL" id="MBW9051136.1"/>
    </source>
</evidence>
<dbReference type="SUPFAM" id="SSF54427">
    <property type="entry name" value="NTF2-like"/>
    <property type="match status" value="1"/>
</dbReference>
<dbReference type="EMBL" id="JAEUAK010000001">
    <property type="protein sequence ID" value="MBW9051136.1"/>
    <property type="molecule type" value="Genomic_DNA"/>
</dbReference>
<feature type="chain" id="PRO_5045523438" evidence="1">
    <location>
        <begin position="20"/>
        <end position="160"/>
    </location>
</feature>
<reference evidence="2 3" key="1">
    <citation type="journal article" date="2021" name="MBio">
        <title>Poor Competitiveness of Bradyrhizobium in Pigeon Pea Root Colonization in Indian Soils.</title>
        <authorList>
            <person name="Chalasani D."/>
            <person name="Basu A."/>
            <person name="Pullabhotla S.V.S.R.N."/>
            <person name="Jorrin B."/>
            <person name="Neal A.L."/>
            <person name="Poole P.S."/>
            <person name="Podile A.R."/>
            <person name="Tkacz A."/>
        </authorList>
    </citation>
    <scope>NUCLEOTIDE SEQUENCE [LARGE SCALE GENOMIC DNA]</scope>
    <source>
        <strain evidence="2 3">HU56</strain>
    </source>
</reference>
<evidence type="ECO:0000313" key="3">
    <source>
        <dbReference type="Proteomes" id="UP000717752"/>
    </source>
</evidence>
<dbReference type="Proteomes" id="UP000717752">
    <property type="component" value="Unassembled WGS sequence"/>
</dbReference>
<keyword evidence="1" id="KW-0732">Signal</keyword>
<keyword evidence="3" id="KW-1185">Reference proteome</keyword>
<evidence type="ECO:0000256" key="1">
    <source>
        <dbReference type="SAM" id="SignalP"/>
    </source>
</evidence>
<dbReference type="InterPro" id="IPR032710">
    <property type="entry name" value="NTF2-like_dom_sf"/>
</dbReference>
<dbReference type="PANTHER" id="PTHR38436">
    <property type="entry name" value="POLYKETIDE CYCLASE SNOAL-LIKE DOMAIN"/>
    <property type="match status" value="1"/>
</dbReference>
<protein>
    <submittedName>
        <fullName evidence="2">Ester cyclase</fullName>
    </submittedName>
</protein>
<dbReference type="PANTHER" id="PTHR38436:SF1">
    <property type="entry name" value="ESTER CYCLASE"/>
    <property type="match status" value="1"/>
</dbReference>
<accession>A0ABS7GNB8</accession>
<dbReference type="InterPro" id="IPR009959">
    <property type="entry name" value="Cyclase_SnoaL-like"/>
</dbReference>
<feature type="signal peptide" evidence="1">
    <location>
        <begin position="1"/>
        <end position="19"/>
    </location>
</feature>
<dbReference type="Gene3D" id="3.10.450.50">
    <property type="match status" value="1"/>
</dbReference>
<comment type="caution">
    <text evidence="2">The sequence shown here is derived from an EMBL/GenBank/DDBJ whole genome shotgun (WGS) entry which is preliminary data.</text>
</comment>
<name>A0ABS7GNB8_9HYPH</name>
<proteinExistence type="predicted"/>
<sequence length="160" mass="17304">MRRIFAMVVAATVATGAAANETLTIEQARTIIAPLYDALNQPATKDVDALLRKATTDDWMTCSAEGICLTREKLVGAFKARGETIPDLKWEIRDIMISGNQVIVRGEASGTPAKDFMGVAATGKSFKIMSIDIQTIRGGKIAHSYHIEDWAGAVRQLTGH</sequence>
<gene>
    <name evidence="2" type="ORF">JNB85_01770</name>
</gene>
<dbReference type="Pfam" id="PF07366">
    <property type="entry name" value="SnoaL"/>
    <property type="match status" value="1"/>
</dbReference>
<organism evidence="2 3">
    <name type="scientific">Rhizobium mesosinicum</name>
    <dbReference type="NCBI Taxonomy" id="335017"/>
    <lineage>
        <taxon>Bacteria</taxon>
        <taxon>Pseudomonadati</taxon>
        <taxon>Pseudomonadota</taxon>
        <taxon>Alphaproteobacteria</taxon>
        <taxon>Hyphomicrobiales</taxon>
        <taxon>Rhizobiaceae</taxon>
        <taxon>Rhizobium/Agrobacterium group</taxon>
        <taxon>Rhizobium</taxon>
    </lineage>
</organism>